<protein>
    <submittedName>
        <fullName evidence="2">Uncharacterized protein isoform X1</fullName>
    </submittedName>
</protein>
<dbReference type="RefSeq" id="XP_011311815.1">
    <property type="nucleotide sequence ID" value="XM_011313513.1"/>
</dbReference>
<proteinExistence type="predicted"/>
<sequence>MTSYGAIFFNPSLFFINERPMKFYLDGYANHEINEIAKIIEAFGGKLSAPDVNTIIFSEPGRPITTEYSRYHIQCLHDSMVARKFQDLEQYRIPVIKEELMDPSDHEASHPAGTCVAVVNPNINLLKPWKIVSVSSYAEMAKEKNTREFIQSMSDWHLHSSITNTASESAVFNNNEGENREFTSYSTKRLTFSSSPRGNCMEEIESKPSKRKRDVNNYFSDCSSEENHLPTKKRRSTCGKYVNMEVEGILQ</sequence>
<dbReference type="Proteomes" id="UP000694866">
    <property type="component" value="Unplaced"/>
</dbReference>
<dbReference type="InterPro" id="IPR036420">
    <property type="entry name" value="BRCT_dom_sf"/>
</dbReference>
<name>A0A9R1TLT4_9HYME</name>
<keyword evidence="1" id="KW-1185">Reference proteome</keyword>
<dbReference type="OrthoDB" id="10480692at2759"/>
<organism evidence="1 2">
    <name type="scientific">Fopius arisanus</name>
    <dbReference type="NCBI Taxonomy" id="64838"/>
    <lineage>
        <taxon>Eukaryota</taxon>
        <taxon>Metazoa</taxon>
        <taxon>Ecdysozoa</taxon>
        <taxon>Arthropoda</taxon>
        <taxon>Hexapoda</taxon>
        <taxon>Insecta</taxon>
        <taxon>Pterygota</taxon>
        <taxon>Neoptera</taxon>
        <taxon>Endopterygota</taxon>
        <taxon>Hymenoptera</taxon>
        <taxon>Apocrita</taxon>
        <taxon>Ichneumonoidea</taxon>
        <taxon>Braconidae</taxon>
        <taxon>Opiinae</taxon>
        <taxon>Fopius</taxon>
    </lineage>
</organism>
<dbReference type="KEGG" id="fas:105271771"/>
<dbReference type="AlphaFoldDB" id="A0A9R1TLT4"/>
<evidence type="ECO:0000313" key="1">
    <source>
        <dbReference type="Proteomes" id="UP000694866"/>
    </source>
</evidence>
<evidence type="ECO:0000313" key="2">
    <source>
        <dbReference type="RefSeq" id="XP_011311815.1"/>
    </source>
</evidence>
<reference evidence="2" key="1">
    <citation type="submission" date="2025-08" db="UniProtKB">
        <authorList>
            <consortium name="RefSeq"/>
        </authorList>
    </citation>
    <scope>IDENTIFICATION</scope>
    <source>
        <strain evidence="2">USDA-PBARC FA_bdor</strain>
        <tissue evidence="2">Whole organism</tissue>
    </source>
</reference>
<gene>
    <name evidence="2" type="primary">LOC105271771</name>
</gene>
<dbReference type="SUPFAM" id="SSF52113">
    <property type="entry name" value="BRCT domain"/>
    <property type="match status" value="1"/>
</dbReference>
<dbReference type="GeneID" id="105271771"/>
<accession>A0A9R1TLT4</accession>